<sequence>MHNYSDKMTANPQTFAKAAKLVVCNNENGKEQALNLAAGCFALLIIINADKRYFK</sequence>
<comment type="caution">
    <text evidence="1">The sequence shown here is derived from an EMBL/GenBank/DDBJ whole genome shotgun (WGS) entry which is preliminary data.</text>
</comment>
<evidence type="ECO:0000313" key="1">
    <source>
        <dbReference type="EMBL" id="MBC3930473.1"/>
    </source>
</evidence>
<dbReference type="RefSeq" id="WP_186902343.1">
    <property type="nucleotide sequence ID" value="NZ_JACOGD010000001.1"/>
</dbReference>
<proteinExistence type="predicted"/>
<evidence type="ECO:0000313" key="2">
    <source>
        <dbReference type="Proteomes" id="UP000654304"/>
    </source>
</evidence>
<dbReference type="EMBL" id="JACOGD010000001">
    <property type="protein sequence ID" value="MBC3930473.1"/>
    <property type="molecule type" value="Genomic_DNA"/>
</dbReference>
<gene>
    <name evidence="1" type="ORF">H8K43_02215</name>
</gene>
<reference evidence="1 2" key="1">
    <citation type="submission" date="2020-08" db="EMBL/GenBank/DDBJ databases">
        <title>Novel species isolated from subtropical streams in China.</title>
        <authorList>
            <person name="Lu H."/>
        </authorList>
    </citation>
    <scope>NUCLEOTIDE SEQUENCE [LARGE SCALE GENOMIC DNA]</scope>
    <source>
        <strain evidence="1 2">CY22W</strain>
    </source>
</reference>
<protein>
    <submittedName>
        <fullName evidence="1">Uncharacterized protein</fullName>
    </submittedName>
</protein>
<name>A0ABR7A0N4_9BURK</name>
<organism evidence="1 2">
    <name type="scientific">Undibacterium curvum</name>
    <dbReference type="NCBI Taxonomy" id="2762294"/>
    <lineage>
        <taxon>Bacteria</taxon>
        <taxon>Pseudomonadati</taxon>
        <taxon>Pseudomonadota</taxon>
        <taxon>Betaproteobacteria</taxon>
        <taxon>Burkholderiales</taxon>
        <taxon>Oxalobacteraceae</taxon>
        <taxon>Undibacterium</taxon>
    </lineage>
</organism>
<keyword evidence="2" id="KW-1185">Reference proteome</keyword>
<accession>A0ABR7A0N4</accession>
<dbReference type="Proteomes" id="UP000654304">
    <property type="component" value="Unassembled WGS sequence"/>
</dbReference>